<evidence type="ECO:0000313" key="2">
    <source>
        <dbReference type="Proteomes" id="UP000561617"/>
    </source>
</evidence>
<organism evidence="1 2">
    <name type="scientific">Listeria immobilis</name>
    <dbReference type="NCBI Taxonomy" id="2713502"/>
    <lineage>
        <taxon>Bacteria</taxon>
        <taxon>Bacillati</taxon>
        <taxon>Bacillota</taxon>
        <taxon>Bacilli</taxon>
        <taxon>Bacillales</taxon>
        <taxon>Listeriaceae</taxon>
        <taxon>Listeria</taxon>
    </lineage>
</organism>
<dbReference type="EMBL" id="JAASTW010000030">
    <property type="protein sequence ID" value="MBC1490171.1"/>
    <property type="molecule type" value="Genomic_DNA"/>
</dbReference>
<gene>
    <name evidence="1" type="ORF">HCJ38_14360</name>
</gene>
<dbReference type="Pfam" id="PF13780">
    <property type="entry name" value="DUF4176"/>
    <property type="match status" value="1"/>
</dbReference>
<protein>
    <submittedName>
        <fullName evidence="1">DUF4176 domain-containing protein</fullName>
    </submittedName>
</protein>
<accession>A0A7X1CA92</accession>
<evidence type="ECO:0000313" key="1">
    <source>
        <dbReference type="EMBL" id="MBC1490171.1"/>
    </source>
</evidence>
<sequence>MLTIGSIIYLKEGSKKIMILNRGPLVVVDGKTNKFDYSGCVYPVGLVPNEVLYFNEANIDEVLFTGFYDEDEARFQDLYSNWAENNASRIKKGVVDKPLENYEI</sequence>
<dbReference type="InterPro" id="IPR025233">
    <property type="entry name" value="DUF4176"/>
</dbReference>
<dbReference type="Proteomes" id="UP000561617">
    <property type="component" value="Unassembled WGS sequence"/>
</dbReference>
<dbReference type="AlphaFoldDB" id="A0A7X1CA92"/>
<reference evidence="1 2" key="1">
    <citation type="submission" date="2020-03" db="EMBL/GenBank/DDBJ databases">
        <title>Soil Listeria distribution.</title>
        <authorList>
            <person name="Liao J."/>
            <person name="Wiedmann M."/>
        </authorList>
    </citation>
    <scope>NUCLEOTIDE SEQUENCE [LARGE SCALE GENOMIC DNA]</scope>
    <source>
        <strain evidence="1 2">FSL L7-1554</strain>
    </source>
</reference>
<proteinExistence type="predicted"/>
<dbReference type="RefSeq" id="WP_185381673.1">
    <property type="nucleotide sequence ID" value="NZ_JAASTW010000030.1"/>
</dbReference>
<name>A0A7X1CA92_9LIST</name>
<comment type="caution">
    <text evidence="1">The sequence shown here is derived from an EMBL/GenBank/DDBJ whole genome shotgun (WGS) entry which is preliminary data.</text>
</comment>